<keyword evidence="1" id="KW-0812">Transmembrane</keyword>
<name>A0A1M5RAC4_9FIRM</name>
<organism evidence="2 3">
    <name type="scientific">Caloranaerobacter azorensis DSM 13643</name>
    <dbReference type="NCBI Taxonomy" id="1121264"/>
    <lineage>
        <taxon>Bacteria</taxon>
        <taxon>Bacillati</taxon>
        <taxon>Bacillota</taxon>
        <taxon>Tissierellia</taxon>
        <taxon>Tissierellales</taxon>
        <taxon>Thermohalobacteraceae</taxon>
        <taxon>Caloranaerobacter</taxon>
    </lineage>
</organism>
<keyword evidence="1" id="KW-1133">Transmembrane helix</keyword>
<sequence length="56" mass="6226">MFALGGILFIISGLIIFISDSYFKKGKIKTLKSLLRIKIIGLFLSILGALLMFYGK</sequence>
<reference evidence="3" key="1">
    <citation type="submission" date="2016-11" db="EMBL/GenBank/DDBJ databases">
        <authorList>
            <person name="Varghese N."/>
            <person name="Submissions S."/>
        </authorList>
    </citation>
    <scope>NUCLEOTIDE SEQUENCE [LARGE SCALE GENOMIC DNA]</scope>
    <source>
        <strain evidence="3">DSM 13643</strain>
    </source>
</reference>
<dbReference type="AlphaFoldDB" id="A0A1M5RAC4"/>
<feature type="transmembrane region" description="Helical" evidence="1">
    <location>
        <begin position="35"/>
        <end position="54"/>
    </location>
</feature>
<dbReference type="EMBL" id="FQXO01000005">
    <property type="protein sequence ID" value="SHH22976.1"/>
    <property type="molecule type" value="Genomic_DNA"/>
</dbReference>
<dbReference type="Proteomes" id="UP000183967">
    <property type="component" value="Unassembled WGS sequence"/>
</dbReference>
<evidence type="ECO:0000256" key="1">
    <source>
        <dbReference type="SAM" id="Phobius"/>
    </source>
</evidence>
<accession>A0A1M5RAC4</accession>
<keyword evidence="3" id="KW-1185">Reference proteome</keyword>
<evidence type="ECO:0000313" key="3">
    <source>
        <dbReference type="Proteomes" id="UP000183967"/>
    </source>
</evidence>
<gene>
    <name evidence="2" type="ORF">SAMN02745135_00133</name>
</gene>
<keyword evidence="1" id="KW-0472">Membrane</keyword>
<protein>
    <submittedName>
        <fullName evidence="2">Uncharacterized protein</fullName>
    </submittedName>
</protein>
<proteinExistence type="predicted"/>
<feature type="transmembrane region" description="Helical" evidence="1">
    <location>
        <begin position="6"/>
        <end position="23"/>
    </location>
</feature>
<evidence type="ECO:0000313" key="2">
    <source>
        <dbReference type="EMBL" id="SHH22976.1"/>
    </source>
</evidence>